<dbReference type="AlphaFoldDB" id="A0A6L6HS00"/>
<evidence type="ECO:0000256" key="2">
    <source>
        <dbReference type="ARBA" id="ARBA00007639"/>
    </source>
</evidence>
<dbReference type="EMBL" id="WMBT01000020">
    <property type="protein sequence ID" value="MTE01944.1"/>
    <property type="molecule type" value="Genomic_DNA"/>
</dbReference>
<comment type="subcellular location">
    <subcellularLocation>
        <location evidence="1">Periplasm</location>
    </subcellularLocation>
</comment>
<evidence type="ECO:0000256" key="3">
    <source>
        <dbReference type="SAM" id="SignalP"/>
    </source>
</evidence>
<dbReference type="Proteomes" id="UP000481417">
    <property type="component" value="Unassembled WGS sequence"/>
</dbReference>
<feature type="signal peptide" evidence="3">
    <location>
        <begin position="1"/>
        <end position="23"/>
    </location>
</feature>
<dbReference type="GO" id="GO:0030246">
    <property type="term" value="F:carbohydrate binding"/>
    <property type="evidence" value="ECO:0007669"/>
    <property type="project" value="TreeGrafter"/>
</dbReference>
<dbReference type="PANTHER" id="PTHR30036">
    <property type="entry name" value="D-XYLOSE-BINDING PERIPLASMIC PROTEIN"/>
    <property type="match status" value="1"/>
</dbReference>
<dbReference type="CDD" id="cd06312">
    <property type="entry name" value="PBP1_ABC_sugar_binding-like"/>
    <property type="match status" value="1"/>
</dbReference>
<accession>A0A6L6HS00</accession>
<evidence type="ECO:0000313" key="6">
    <source>
        <dbReference type="Proteomes" id="UP000481417"/>
    </source>
</evidence>
<feature type="domain" description="Periplasmic binding protein" evidence="4">
    <location>
        <begin position="36"/>
        <end position="294"/>
    </location>
</feature>
<dbReference type="SUPFAM" id="SSF53822">
    <property type="entry name" value="Periplasmic binding protein-like I"/>
    <property type="match status" value="1"/>
</dbReference>
<dbReference type="InterPro" id="IPR028082">
    <property type="entry name" value="Peripla_BP_I"/>
</dbReference>
<comment type="similarity">
    <text evidence="2">Belongs to the bacterial solute-binding protein 2 family.</text>
</comment>
<proteinExistence type="inferred from homology"/>
<feature type="chain" id="PRO_5026664922" evidence="3">
    <location>
        <begin position="24"/>
        <end position="341"/>
    </location>
</feature>
<gene>
    <name evidence="5" type="ORF">GIY56_16765</name>
</gene>
<dbReference type="Gene3D" id="3.40.50.2300">
    <property type="match status" value="2"/>
</dbReference>
<sequence>MKFFANLTAVLLGATAISGAALAQDEPSYRFVMVSHIGSNDPNMNWLTRSMEEFEKKYPNVTTEYISTNNYSVQEHVRLLEQAIATRPDGIAVPIVSSDAFEGPLRKAIEQGIPVVAFNIPDSREGDARIPYITYVGGDEYLTGKKLGEYALAQAEAGEIPMPTGVVCASHDSAHQGLKARCQGMKDVMEPAGAKFNELFIGAEPATARNTLQSFLQANPDTNYIFTVAGWSSPWAWGVADEMGLSPDVDNEGMTILTVDEGPVSIEGVRAKHVLATNSQGFWLQGFAPMEWLYWNKRFGYAPQSDILTGPIVINADNADQWADQVRAVFGDAAYDEQNTW</sequence>
<evidence type="ECO:0000259" key="4">
    <source>
        <dbReference type="Pfam" id="PF13407"/>
    </source>
</evidence>
<evidence type="ECO:0000256" key="1">
    <source>
        <dbReference type="ARBA" id="ARBA00004418"/>
    </source>
</evidence>
<dbReference type="Pfam" id="PF13407">
    <property type="entry name" value="Peripla_BP_4"/>
    <property type="match status" value="1"/>
</dbReference>
<dbReference type="RefSeq" id="WP_154766017.1">
    <property type="nucleotide sequence ID" value="NZ_WMBT01000020.1"/>
</dbReference>
<dbReference type="InterPro" id="IPR025997">
    <property type="entry name" value="SBP_2_dom"/>
</dbReference>
<keyword evidence="6" id="KW-1185">Reference proteome</keyword>
<comment type="caution">
    <text evidence="5">The sequence shown here is derived from an EMBL/GenBank/DDBJ whole genome shotgun (WGS) entry which is preliminary data.</text>
</comment>
<evidence type="ECO:0000313" key="5">
    <source>
        <dbReference type="EMBL" id="MTE01944.1"/>
    </source>
</evidence>
<reference evidence="5 6" key="1">
    <citation type="submission" date="2019-11" db="EMBL/GenBank/DDBJ databases">
        <authorList>
            <person name="Lang L."/>
        </authorList>
    </citation>
    <scope>NUCLEOTIDE SEQUENCE [LARGE SCALE GENOMIC DNA]</scope>
    <source>
        <strain evidence="5 6">YIM 132242</strain>
    </source>
</reference>
<name>A0A6L6HS00_9RHOB</name>
<dbReference type="GO" id="GO:0030288">
    <property type="term" value="C:outer membrane-bounded periplasmic space"/>
    <property type="evidence" value="ECO:0007669"/>
    <property type="project" value="TreeGrafter"/>
</dbReference>
<dbReference type="PANTHER" id="PTHR30036:SF7">
    <property type="entry name" value="ABC TRANSPORTER PERIPLASMIC-BINDING PROTEIN YPHF"/>
    <property type="match status" value="1"/>
</dbReference>
<organism evidence="5 6">
    <name type="scientific">Paracoccus lichenicola</name>
    <dbReference type="NCBI Taxonomy" id="2665644"/>
    <lineage>
        <taxon>Bacteria</taxon>
        <taxon>Pseudomonadati</taxon>
        <taxon>Pseudomonadota</taxon>
        <taxon>Alphaproteobacteria</taxon>
        <taxon>Rhodobacterales</taxon>
        <taxon>Paracoccaceae</taxon>
        <taxon>Paracoccus</taxon>
    </lineage>
</organism>
<keyword evidence="3" id="KW-0732">Signal</keyword>
<protein>
    <submittedName>
        <fullName evidence="5">Substrate-binding domain-containing protein</fullName>
    </submittedName>
</protein>
<dbReference type="InterPro" id="IPR050555">
    <property type="entry name" value="Bact_Solute-Bind_Prot2"/>
</dbReference>